<organism evidence="3 4">
    <name type="scientific">Digitaria exilis</name>
    <dbReference type="NCBI Taxonomy" id="1010633"/>
    <lineage>
        <taxon>Eukaryota</taxon>
        <taxon>Viridiplantae</taxon>
        <taxon>Streptophyta</taxon>
        <taxon>Embryophyta</taxon>
        <taxon>Tracheophyta</taxon>
        <taxon>Spermatophyta</taxon>
        <taxon>Magnoliopsida</taxon>
        <taxon>Liliopsida</taxon>
        <taxon>Poales</taxon>
        <taxon>Poaceae</taxon>
        <taxon>PACMAD clade</taxon>
        <taxon>Panicoideae</taxon>
        <taxon>Panicodae</taxon>
        <taxon>Paniceae</taxon>
        <taxon>Anthephorinae</taxon>
        <taxon>Digitaria</taxon>
    </lineage>
</organism>
<dbReference type="EMBL" id="JACEFO010001963">
    <property type="protein sequence ID" value="KAF8691689.1"/>
    <property type="molecule type" value="Genomic_DNA"/>
</dbReference>
<protein>
    <recommendedName>
        <fullName evidence="2">Rab-GAP TBC domain-containing protein</fullName>
    </recommendedName>
</protein>
<name>A0A835EIY9_9POAL</name>
<feature type="domain" description="Rab-GAP TBC" evidence="2">
    <location>
        <begin position="72"/>
        <end position="322"/>
    </location>
</feature>
<dbReference type="FunFam" id="1.10.8.270:FF:000025">
    <property type="entry name" value="TBC1 domain family member 15-like"/>
    <property type="match status" value="1"/>
</dbReference>
<dbReference type="InterPro" id="IPR035969">
    <property type="entry name" value="Rab-GAP_TBC_sf"/>
</dbReference>
<dbReference type="PROSITE" id="PS50086">
    <property type="entry name" value="TBC_RABGAP"/>
    <property type="match status" value="1"/>
</dbReference>
<evidence type="ECO:0000313" key="4">
    <source>
        <dbReference type="Proteomes" id="UP000636709"/>
    </source>
</evidence>
<proteinExistence type="predicted"/>
<feature type="region of interest" description="Disordered" evidence="1">
    <location>
        <begin position="135"/>
        <end position="159"/>
    </location>
</feature>
<dbReference type="OrthoDB" id="10264062at2759"/>
<evidence type="ECO:0000256" key="1">
    <source>
        <dbReference type="SAM" id="MobiDB-lite"/>
    </source>
</evidence>
<dbReference type="InterPro" id="IPR000195">
    <property type="entry name" value="Rab-GAP-TBC_dom"/>
</dbReference>
<comment type="caution">
    <text evidence="3">The sequence shown here is derived from an EMBL/GenBank/DDBJ whole genome shotgun (WGS) entry which is preliminary data.</text>
</comment>
<gene>
    <name evidence="3" type="ORF">HU200_040075</name>
</gene>
<dbReference type="PANTHER" id="PTHR22957">
    <property type="entry name" value="TBC1 DOMAIN FAMILY MEMBER GTPASE-ACTIVATING PROTEIN"/>
    <property type="match status" value="1"/>
</dbReference>
<dbReference type="AlphaFoldDB" id="A0A835EIY9"/>
<dbReference type="SUPFAM" id="SSF47923">
    <property type="entry name" value="Ypt/Rab-GAP domain of gyp1p"/>
    <property type="match status" value="2"/>
</dbReference>
<keyword evidence="4" id="KW-1185">Reference proteome</keyword>
<evidence type="ECO:0000259" key="2">
    <source>
        <dbReference type="PROSITE" id="PS50086"/>
    </source>
</evidence>
<dbReference type="Pfam" id="PF00566">
    <property type="entry name" value="RabGAP-TBC"/>
    <property type="match status" value="1"/>
</dbReference>
<accession>A0A835EIY9</accession>
<evidence type="ECO:0000313" key="3">
    <source>
        <dbReference type="EMBL" id="KAF8691689.1"/>
    </source>
</evidence>
<sequence length="477" mass="54713">MRLLACCYNDPEMQIDPDTVYPIRPDCRDDAPKTRFKPRPGLTLSPRRWKLLHNEEGCLDIAGMIKRVQRGGVHPTIKGEVWEFLLGCYDPKSTTEQRNQLRQQRRLEYEKLKTKCREMDTTVGSGRVITMPVITEDGQPIENPNSDGGTSVGSEQQTSGAPLPKEVIQWKLLLHQIGLDVNRTDRVLVYYESQENLARLWDILAVYSWIDKDIGYCQGMSDLCSPISIILEHEADAFWCFERLMRRVRGNFISTSTSIGVRAQLTTLSSIMKSVDPKLHEHLENLDGGEYLFAFRMLMVLFRREFSFVDTMYLWEVSCLDKISCFIVINVSNAYSPVVLEICVGLCMRHYCYNFKTLQLMWSMEYNPNLFSMLESDTGISRETTKDEGVLKQCGKFERKSLQAAKKDEIPLSIFVVASVLEARNKKLLVEAKGLDDVVKILNEITGSLDAKKACREALQIHEKYLNTVSFRFIHKS</sequence>
<dbReference type="Proteomes" id="UP000636709">
    <property type="component" value="Unassembled WGS sequence"/>
</dbReference>
<dbReference type="Gene3D" id="1.10.8.270">
    <property type="entry name" value="putative rabgap domain of human tbc1 domain family member 14 like domains"/>
    <property type="match status" value="1"/>
</dbReference>
<reference evidence="3" key="1">
    <citation type="submission" date="2020-07" db="EMBL/GenBank/DDBJ databases">
        <title>Genome sequence and genetic diversity analysis of an under-domesticated orphan crop, white fonio (Digitaria exilis).</title>
        <authorList>
            <person name="Bennetzen J.L."/>
            <person name="Chen S."/>
            <person name="Ma X."/>
            <person name="Wang X."/>
            <person name="Yssel A.E.J."/>
            <person name="Chaluvadi S.R."/>
            <person name="Johnson M."/>
            <person name="Gangashetty P."/>
            <person name="Hamidou F."/>
            <person name="Sanogo M.D."/>
            <person name="Zwaenepoel A."/>
            <person name="Wallace J."/>
            <person name="Van De Peer Y."/>
            <person name="Van Deynze A."/>
        </authorList>
    </citation>
    <scope>NUCLEOTIDE SEQUENCE</scope>
    <source>
        <tissue evidence="3">Leaves</tissue>
    </source>
</reference>
<dbReference type="SMART" id="SM00164">
    <property type="entry name" value="TBC"/>
    <property type="match status" value="1"/>
</dbReference>
<dbReference type="GO" id="GO:0005096">
    <property type="term" value="F:GTPase activator activity"/>
    <property type="evidence" value="ECO:0007669"/>
    <property type="project" value="TreeGrafter"/>
</dbReference>
<feature type="compositionally biased region" description="Polar residues" evidence="1">
    <location>
        <begin position="142"/>
        <end position="159"/>
    </location>
</feature>
<dbReference type="PANTHER" id="PTHR22957:SF697">
    <property type="entry name" value="OS02G0810500 PROTEIN"/>
    <property type="match status" value="1"/>
</dbReference>
<dbReference type="Gene3D" id="1.10.472.80">
    <property type="entry name" value="Ypt/Rab-GAP domain of gyp1p, domain 3"/>
    <property type="match status" value="1"/>
</dbReference>